<name>A0A1I4U8D7_9BURK</name>
<dbReference type="PANTHER" id="PTHR43479">
    <property type="entry name" value="ACREF/ENVCD OPERON REPRESSOR-RELATED"/>
    <property type="match status" value="1"/>
</dbReference>
<dbReference type="PANTHER" id="PTHR43479:SF11">
    <property type="entry name" value="ACREF_ENVCD OPERON REPRESSOR-RELATED"/>
    <property type="match status" value="1"/>
</dbReference>
<dbReference type="PROSITE" id="PS50977">
    <property type="entry name" value="HTH_TETR_2"/>
    <property type="match status" value="1"/>
</dbReference>
<dbReference type="SUPFAM" id="SSF46689">
    <property type="entry name" value="Homeodomain-like"/>
    <property type="match status" value="1"/>
</dbReference>
<dbReference type="OrthoDB" id="5816932at2"/>
<dbReference type="Gene3D" id="1.10.357.10">
    <property type="entry name" value="Tetracycline Repressor, domain 2"/>
    <property type="match status" value="1"/>
</dbReference>
<feature type="DNA-binding region" description="H-T-H motif" evidence="2">
    <location>
        <begin position="33"/>
        <end position="52"/>
    </location>
</feature>
<evidence type="ECO:0000256" key="2">
    <source>
        <dbReference type="PROSITE-ProRule" id="PRU00335"/>
    </source>
</evidence>
<dbReference type="InterPro" id="IPR050624">
    <property type="entry name" value="HTH-type_Tx_Regulator"/>
</dbReference>
<dbReference type="AlphaFoldDB" id="A0A1I4U8D7"/>
<dbReference type="GO" id="GO:0003677">
    <property type="term" value="F:DNA binding"/>
    <property type="evidence" value="ECO:0007669"/>
    <property type="project" value="UniProtKB-UniRule"/>
</dbReference>
<accession>A0A1I4U8D7</accession>
<proteinExistence type="predicted"/>
<evidence type="ECO:0000259" key="3">
    <source>
        <dbReference type="PROSITE" id="PS50977"/>
    </source>
</evidence>
<feature type="domain" description="HTH tetR-type" evidence="3">
    <location>
        <begin position="10"/>
        <end position="70"/>
    </location>
</feature>
<evidence type="ECO:0000313" key="4">
    <source>
        <dbReference type="EMBL" id="SFM85100.1"/>
    </source>
</evidence>
<keyword evidence="5" id="KW-1185">Reference proteome</keyword>
<reference evidence="4 5" key="1">
    <citation type="submission" date="2016-10" db="EMBL/GenBank/DDBJ databases">
        <authorList>
            <person name="de Groot N.N."/>
        </authorList>
    </citation>
    <scope>NUCLEOTIDE SEQUENCE [LARGE SCALE GENOMIC DNA]</scope>
    <source>
        <strain evidence="4 5">ATCC 43154</strain>
    </source>
</reference>
<sequence>MKKALQQRTIETRVRLMAAARELVSAGGYQALRIEELVQRAGVAKGTFFAHFADKDTLMDQLIGERINLCLDRLDALPAPRDVQQLADAMLPLLAFMAAERYVFDVILRRSGAAAMEEIGPIAMTFGRLGQIVGKWLPCGWFRTDVAPEILIEGFEALSMQVVALRFCALNNTLPLRERYLAYLRAWLLPSS</sequence>
<keyword evidence="1 2" id="KW-0238">DNA-binding</keyword>
<evidence type="ECO:0000256" key="1">
    <source>
        <dbReference type="ARBA" id="ARBA00023125"/>
    </source>
</evidence>
<evidence type="ECO:0000313" key="5">
    <source>
        <dbReference type="Proteomes" id="UP000199470"/>
    </source>
</evidence>
<dbReference type="EMBL" id="FOTW01000038">
    <property type="protein sequence ID" value="SFM85100.1"/>
    <property type="molecule type" value="Genomic_DNA"/>
</dbReference>
<dbReference type="Proteomes" id="UP000199470">
    <property type="component" value="Unassembled WGS sequence"/>
</dbReference>
<dbReference type="Pfam" id="PF00440">
    <property type="entry name" value="TetR_N"/>
    <property type="match status" value="1"/>
</dbReference>
<organism evidence="4 5">
    <name type="scientific">Rugamonas rubra</name>
    <dbReference type="NCBI Taxonomy" id="758825"/>
    <lineage>
        <taxon>Bacteria</taxon>
        <taxon>Pseudomonadati</taxon>
        <taxon>Pseudomonadota</taxon>
        <taxon>Betaproteobacteria</taxon>
        <taxon>Burkholderiales</taxon>
        <taxon>Oxalobacteraceae</taxon>
        <taxon>Telluria group</taxon>
        <taxon>Rugamonas</taxon>
    </lineage>
</organism>
<protein>
    <submittedName>
        <fullName evidence="4">Transcriptional regulator, TetR family</fullName>
    </submittedName>
</protein>
<dbReference type="InterPro" id="IPR001647">
    <property type="entry name" value="HTH_TetR"/>
</dbReference>
<gene>
    <name evidence="4" type="ORF">SAMN02982985_05532</name>
</gene>
<dbReference type="InterPro" id="IPR009057">
    <property type="entry name" value="Homeodomain-like_sf"/>
</dbReference>
<dbReference type="PRINTS" id="PR00455">
    <property type="entry name" value="HTHTETR"/>
</dbReference>